<comment type="cofactor">
    <cofactor evidence="1">
        <name>Zn(2+)</name>
        <dbReference type="ChEBI" id="CHEBI:29105"/>
    </cofactor>
</comment>
<reference evidence="8" key="1">
    <citation type="submission" date="2023-07" db="EMBL/GenBank/DDBJ databases">
        <title>Molecular identification of indigenous halophilic bacteria isolated from red sea cost, biodegradation of synthetic dyes and assessment of degraded metabolite toxicity.</title>
        <authorList>
            <person name="Chaieb K."/>
            <person name="Altayb H.N."/>
        </authorList>
    </citation>
    <scope>NUCLEOTIDE SEQUENCE [LARGE SCALE GENOMIC DNA]</scope>
    <source>
        <strain evidence="8">K20</strain>
    </source>
</reference>
<dbReference type="EMBL" id="JAIWIU010000054">
    <property type="protein sequence ID" value="MCA2016262.1"/>
    <property type="molecule type" value="Genomic_DNA"/>
</dbReference>
<evidence type="ECO:0000256" key="3">
    <source>
        <dbReference type="ARBA" id="ARBA00022723"/>
    </source>
</evidence>
<dbReference type="PIRSF" id="PIRSF006157">
    <property type="entry name" value="Doxgns_DODA"/>
    <property type="match status" value="1"/>
</dbReference>
<dbReference type="Gene3D" id="3.40.830.10">
    <property type="entry name" value="LigB-like"/>
    <property type="match status" value="1"/>
</dbReference>
<keyword evidence="5" id="KW-0560">Oxidoreductase</keyword>
<dbReference type="Pfam" id="PF02900">
    <property type="entry name" value="LigB"/>
    <property type="match status" value="1"/>
</dbReference>
<dbReference type="SUPFAM" id="SSF53213">
    <property type="entry name" value="LigB-like"/>
    <property type="match status" value="1"/>
</dbReference>
<keyword evidence="8" id="KW-1185">Reference proteome</keyword>
<accession>A0ABS7YKQ2</accession>
<dbReference type="InterPro" id="IPR004183">
    <property type="entry name" value="Xdiol_dOase_suB"/>
</dbReference>
<keyword evidence="3" id="KW-0479">Metal-binding</keyword>
<evidence type="ECO:0000313" key="8">
    <source>
        <dbReference type="Proteomes" id="UP001199044"/>
    </source>
</evidence>
<keyword evidence="7" id="KW-0223">Dioxygenase</keyword>
<gene>
    <name evidence="7" type="ORF">LDJ79_09085</name>
</gene>
<evidence type="ECO:0000256" key="1">
    <source>
        <dbReference type="ARBA" id="ARBA00001947"/>
    </source>
</evidence>
<comment type="similarity">
    <text evidence="2">Belongs to the DODA-type extradiol aromatic ring-opening dioxygenase family.</text>
</comment>
<sequence>MTQTRQYLYLSHGGGPMPLLADEAHQEMVDTLQAIAKSIPKPDAILVVSAHWEEKIVTITSGANPSLIYDYYGFPEESYSITYPAPGNPALAKQVQEKLSQFGIDSKLDEKRGYDHGLFVPLKVMYPEADIPCIQVSQLSNLDPVSHLDLGAALRELDCDNLLVVGSGFSFHNMRAFFAPDAPEIREANQAFENWLIDTCTNPQFSEADRTQRLVEWAKAPAARFCQPREEHLLPLHVCYGMAQKPAERFYELTILGKKASMYYWKE</sequence>
<organism evidence="7 8">
    <name type="scientific">Vibrio tritonius</name>
    <dbReference type="NCBI Taxonomy" id="1435069"/>
    <lineage>
        <taxon>Bacteria</taxon>
        <taxon>Pseudomonadati</taxon>
        <taxon>Pseudomonadota</taxon>
        <taxon>Gammaproteobacteria</taxon>
        <taxon>Vibrionales</taxon>
        <taxon>Vibrionaceae</taxon>
        <taxon>Vibrio</taxon>
    </lineage>
</organism>
<dbReference type="InterPro" id="IPR014436">
    <property type="entry name" value="Extradiol_dOase_DODA"/>
</dbReference>
<dbReference type="GO" id="GO:0051213">
    <property type="term" value="F:dioxygenase activity"/>
    <property type="evidence" value="ECO:0007669"/>
    <property type="project" value="UniProtKB-KW"/>
</dbReference>
<dbReference type="PANTHER" id="PTHR30096:SF0">
    <property type="entry name" value="4,5-DOPA DIOXYGENASE EXTRADIOL-LIKE PROTEIN"/>
    <property type="match status" value="1"/>
</dbReference>
<keyword evidence="4" id="KW-0862">Zinc</keyword>
<evidence type="ECO:0000256" key="5">
    <source>
        <dbReference type="ARBA" id="ARBA00023002"/>
    </source>
</evidence>
<comment type="caution">
    <text evidence="7">The sequence shown here is derived from an EMBL/GenBank/DDBJ whole genome shotgun (WGS) entry which is preliminary data.</text>
</comment>
<proteinExistence type="inferred from homology"/>
<evidence type="ECO:0000256" key="4">
    <source>
        <dbReference type="ARBA" id="ARBA00022833"/>
    </source>
</evidence>
<dbReference type="PANTHER" id="PTHR30096">
    <property type="entry name" value="4,5-DOPA DIOXYGENASE EXTRADIOL-LIKE PROTEIN"/>
    <property type="match status" value="1"/>
</dbReference>
<evidence type="ECO:0000256" key="2">
    <source>
        <dbReference type="ARBA" id="ARBA00007581"/>
    </source>
</evidence>
<protein>
    <submittedName>
        <fullName evidence="7">Dioxygenase</fullName>
    </submittedName>
</protein>
<evidence type="ECO:0000313" key="7">
    <source>
        <dbReference type="EMBL" id="MCA2016262.1"/>
    </source>
</evidence>
<dbReference type="Proteomes" id="UP001199044">
    <property type="component" value="Unassembled WGS sequence"/>
</dbReference>
<dbReference type="CDD" id="cd07363">
    <property type="entry name" value="45_DOPA_Dioxygenase"/>
    <property type="match status" value="1"/>
</dbReference>
<dbReference type="RefSeq" id="WP_225250347.1">
    <property type="nucleotide sequence ID" value="NZ_JAIWIU010000054.1"/>
</dbReference>
<feature type="domain" description="Extradiol ring-cleavage dioxygenase class III enzyme subunit B" evidence="6">
    <location>
        <begin position="22"/>
        <end position="245"/>
    </location>
</feature>
<evidence type="ECO:0000259" key="6">
    <source>
        <dbReference type="Pfam" id="PF02900"/>
    </source>
</evidence>
<name>A0ABS7YKQ2_9VIBR</name>